<dbReference type="InterPro" id="IPR033966">
    <property type="entry name" value="RuBisCO"/>
</dbReference>
<sequence>MSAPDTATAGMRGLSATRFAATYLIETPGDVETVAAAMAGEQSTATHTRVAGETPELLRRHGAVVERIERLGTVSTPSLPSHATGAAQSFQRARVRISWPLHNIGPSLPMLMTTLMGNQTGMRDLTGLRLQSLELPEEFIRACPRPAFGITGTRRLSGVQARPLIGTIVKPNIGLAPEETAALVSEFAEAGLDFVKDDELMADPPYCPAVERAEAVLGAVRRAEDRTGHRLTYAVNITGEVDEMRRRHDAVLAAGGRCVMVNLNAVGLSGLLALRRHSQLPIHGHRAGWGAMARAPLMGADFGVYQQFWRLAGVDHLHVSGLGGKFWETAEDVTASARACLSPLLDDSDRAMPVFSGGSTVRHVAGTLRAAGSADLIMTTGGAILGHPGGPRAGVESMRAAWAAAMAGIPPDDFARDHPPLATALAHWPAHA</sequence>
<dbReference type="InterPro" id="IPR020878">
    <property type="entry name" value="RuBisCo_large_chain_AS"/>
</dbReference>
<dbReference type="SFLD" id="SFLDS00014">
    <property type="entry name" value="RuBisCO"/>
    <property type="match status" value="1"/>
</dbReference>
<keyword evidence="8" id="KW-1185">Reference proteome</keyword>
<comment type="similarity">
    <text evidence="4">Belongs to the RuBisCO large chain family.</text>
</comment>
<evidence type="ECO:0000256" key="2">
    <source>
        <dbReference type="ARBA" id="ARBA00022723"/>
    </source>
</evidence>
<comment type="cofactor">
    <cofactor evidence="1">
        <name>Mg(2+)</name>
        <dbReference type="ChEBI" id="CHEBI:18420"/>
    </cofactor>
</comment>
<evidence type="ECO:0000259" key="5">
    <source>
        <dbReference type="Pfam" id="PF00016"/>
    </source>
</evidence>
<dbReference type="InterPro" id="IPR036422">
    <property type="entry name" value="RuBisCO_lsu_N_sf"/>
</dbReference>
<name>A0ABT1X6W9_9PROT</name>
<dbReference type="Gene3D" id="3.20.20.110">
    <property type="entry name" value="Ribulose bisphosphate carboxylase, large subunit, C-terminal domain"/>
    <property type="match status" value="1"/>
</dbReference>
<reference evidence="7 8" key="1">
    <citation type="submission" date="2022-06" db="EMBL/GenBank/DDBJ databases">
        <title>Roseomonas CN29.</title>
        <authorList>
            <person name="Cheng Y."/>
            <person name="He X."/>
        </authorList>
    </citation>
    <scope>NUCLEOTIDE SEQUENCE [LARGE SCALE GENOMIC DNA]</scope>
    <source>
        <strain evidence="7 8">CN29</strain>
    </source>
</reference>
<dbReference type="Proteomes" id="UP001524642">
    <property type="component" value="Unassembled WGS sequence"/>
</dbReference>
<dbReference type="SUPFAM" id="SSF54966">
    <property type="entry name" value="RuBisCO, large subunit, small (N-terminal) domain"/>
    <property type="match status" value="1"/>
</dbReference>
<keyword evidence="2" id="KW-0479">Metal-binding</keyword>
<dbReference type="SFLD" id="SFLDG00301">
    <property type="entry name" value="RuBisCO-like_proteins"/>
    <property type="match status" value="1"/>
</dbReference>
<comment type="caution">
    <text evidence="7">The sequence shown here is derived from an EMBL/GenBank/DDBJ whole genome shotgun (WGS) entry which is preliminary data.</text>
</comment>
<evidence type="ECO:0000256" key="3">
    <source>
        <dbReference type="ARBA" id="ARBA00022842"/>
    </source>
</evidence>
<dbReference type="RefSeq" id="WP_257717511.1">
    <property type="nucleotide sequence ID" value="NZ_JANJOU010000016.1"/>
</dbReference>
<dbReference type="Gene3D" id="3.30.70.150">
    <property type="entry name" value="RuBisCO large subunit, N-terminal domain"/>
    <property type="match status" value="1"/>
</dbReference>
<gene>
    <name evidence="7" type="ORF">NRP21_17460</name>
</gene>
<evidence type="ECO:0000256" key="1">
    <source>
        <dbReference type="ARBA" id="ARBA00001946"/>
    </source>
</evidence>
<dbReference type="InterPro" id="IPR000685">
    <property type="entry name" value="RuBisCO_lsu_C"/>
</dbReference>
<feature type="domain" description="Ribulose bisphosphate carboxylase large subunit C-terminal" evidence="5">
    <location>
        <begin position="149"/>
        <end position="428"/>
    </location>
</feature>
<dbReference type="InterPro" id="IPR036376">
    <property type="entry name" value="RuBisCO_lsu_C_sf"/>
</dbReference>
<evidence type="ECO:0000256" key="4">
    <source>
        <dbReference type="RuleBase" id="RU003834"/>
    </source>
</evidence>
<evidence type="ECO:0000259" key="6">
    <source>
        <dbReference type="Pfam" id="PF02788"/>
    </source>
</evidence>
<dbReference type="PROSITE" id="PS00157">
    <property type="entry name" value="RUBISCO_LARGE"/>
    <property type="match status" value="1"/>
</dbReference>
<accession>A0ABT1X6W9</accession>
<keyword evidence="3" id="KW-0460">Magnesium</keyword>
<dbReference type="Pfam" id="PF02788">
    <property type="entry name" value="RuBisCO_large_N"/>
    <property type="match status" value="1"/>
</dbReference>
<dbReference type="PANTHER" id="PTHR42704">
    <property type="entry name" value="RIBULOSE BISPHOSPHATE CARBOXYLASE"/>
    <property type="match status" value="1"/>
</dbReference>
<proteinExistence type="inferred from homology"/>
<protein>
    <submittedName>
        <fullName evidence="7">RuBisCO large subunit C-terminal-like domain-containing protein</fullName>
    </submittedName>
</protein>
<evidence type="ECO:0000313" key="7">
    <source>
        <dbReference type="EMBL" id="MCR0983846.1"/>
    </source>
</evidence>
<feature type="domain" description="Ribulose bisphosphate carboxylase large subunit ferrodoxin-like N-terminal" evidence="6">
    <location>
        <begin position="30"/>
        <end position="139"/>
    </location>
</feature>
<dbReference type="InterPro" id="IPR017443">
    <property type="entry name" value="RuBisCO_lsu_fd_N"/>
</dbReference>
<dbReference type="SUPFAM" id="SSF51649">
    <property type="entry name" value="RuBisCo, C-terminal domain"/>
    <property type="match status" value="1"/>
</dbReference>
<dbReference type="Pfam" id="PF00016">
    <property type="entry name" value="RuBisCO_large"/>
    <property type="match status" value="1"/>
</dbReference>
<dbReference type="EMBL" id="JANJOU010000016">
    <property type="protein sequence ID" value="MCR0983846.1"/>
    <property type="molecule type" value="Genomic_DNA"/>
</dbReference>
<organism evidence="7 8">
    <name type="scientific">Roseomonas populi</name>
    <dbReference type="NCBI Taxonomy" id="3121582"/>
    <lineage>
        <taxon>Bacteria</taxon>
        <taxon>Pseudomonadati</taxon>
        <taxon>Pseudomonadota</taxon>
        <taxon>Alphaproteobacteria</taxon>
        <taxon>Acetobacterales</taxon>
        <taxon>Roseomonadaceae</taxon>
        <taxon>Roseomonas</taxon>
    </lineage>
</organism>
<evidence type="ECO:0000313" key="8">
    <source>
        <dbReference type="Proteomes" id="UP001524642"/>
    </source>
</evidence>
<dbReference type="PANTHER" id="PTHR42704:SF17">
    <property type="entry name" value="RIBULOSE BISPHOSPHATE CARBOXYLASE LARGE CHAIN"/>
    <property type="match status" value="1"/>
</dbReference>